<evidence type="ECO:0000313" key="3">
    <source>
        <dbReference type="EMBL" id="KGB32756.1"/>
    </source>
</evidence>
<dbReference type="PANTHER" id="PTHR10334">
    <property type="entry name" value="CYSTEINE-RICH SECRETORY PROTEIN-RELATED"/>
    <property type="match status" value="1"/>
</dbReference>
<feature type="chain" id="PRO_5001906622" evidence="1">
    <location>
        <begin position="27"/>
        <end position="230"/>
    </location>
</feature>
<sequence>MIKLLIQSSLMYVLYILCSDTQTTHDERTLYNKHVDYRRLLLKCKVPGQPKPIYPEEAFSWDNDLEDLANRQVVACNLSTEYKKAEVEKEYRDTIGINTADNLNVLNAMETWFNEYQLYDYTKNKCKVPKDCLHYKRIVWGSAEFIGCSTGYCSGLTEVKSGKIIVCYYSPMSDVQASRPYEENKIDPCPHPPPITTTTTTTTTRKPITVTRKLQKGPYGRYRCNCKCQP</sequence>
<dbReference type="InterPro" id="IPR001283">
    <property type="entry name" value="CRISP-related"/>
</dbReference>
<dbReference type="Pfam" id="PF00188">
    <property type="entry name" value="CAP"/>
    <property type="match status" value="1"/>
</dbReference>
<dbReference type="EMBL" id="KL250516">
    <property type="protein sequence ID" value="KGB32756.1"/>
    <property type="molecule type" value="Genomic_DNA"/>
</dbReference>
<accession>A0A095AFY6</accession>
<dbReference type="AlphaFoldDB" id="A0A095AFY6"/>
<evidence type="ECO:0000256" key="1">
    <source>
        <dbReference type="SAM" id="SignalP"/>
    </source>
</evidence>
<dbReference type="SUPFAM" id="SSF55797">
    <property type="entry name" value="PR-1-like"/>
    <property type="match status" value="1"/>
</dbReference>
<proteinExistence type="predicted"/>
<keyword evidence="1" id="KW-0732">Signal</keyword>
<name>A0A095AFY6_SCHHA</name>
<gene>
    <name evidence="3" type="ORF">MS3_00911</name>
</gene>
<protein>
    <submittedName>
        <fullName evidence="3">Peptidase inhibitor 16</fullName>
    </submittedName>
</protein>
<organism evidence="3">
    <name type="scientific">Schistosoma haematobium</name>
    <name type="common">Blood fluke</name>
    <dbReference type="NCBI Taxonomy" id="6185"/>
    <lineage>
        <taxon>Eukaryota</taxon>
        <taxon>Metazoa</taxon>
        <taxon>Spiralia</taxon>
        <taxon>Lophotrochozoa</taxon>
        <taxon>Platyhelminthes</taxon>
        <taxon>Trematoda</taxon>
        <taxon>Digenea</taxon>
        <taxon>Strigeidida</taxon>
        <taxon>Schistosomatoidea</taxon>
        <taxon>Schistosomatidae</taxon>
        <taxon>Schistosoma</taxon>
    </lineage>
</organism>
<dbReference type="PRINTS" id="PR00837">
    <property type="entry name" value="V5TPXLIKE"/>
</dbReference>
<dbReference type="InterPro" id="IPR035940">
    <property type="entry name" value="CAP_sf"/>
</dbReference>
<dbReference type="InterPro" id="IPR014044">
    <property type="entry name" value="CAP_dom"/>
</dbReference>
<feature type="signal peptide" evidence="1">
    <location>
        <begin position="1"/>
        <end position="26"/>
    </location>
</feature>
<dbReference type="SMART" id="SM00198">
    <property type="entry name" value="SCP"/>
    <property type="match status" value="1"/>
</dbReference>
<dbReference type="Gene3D" id="3.40.33.10">
    <property type="entry name" value="CAP"/>
    <property type="match status" value="1"/>
</dbReference>
<reference evidence="3" key="1">
    <citation type="journal article" date="2012" name="Nat. Genet.">
        <title>Whole-genome sequence of Schistosoma haematobium.</title>
        <authorList>
            <person name="Young N.D."/>
            <person name="Jex A.R."/>
            <person name="Li B."/>
            <person name="Liu S."/>
            <person name="Yang L."/>
            <person name="Xiong Z."/>
            <person name="Li Y."/>
            <person name="Cantacessi C."/>
            <person name="Hall R.S."/>
            <person name="Xu X."/>
            <person name="Chen F."/>
            <person name="Wu X."/>
            <person name="Zerlotini A."/>
            <person name="Oliveira G."/>
            <person name="Hofmann A."/>
            <person name="Zhang G."/>
            <person name="Fang X."/>
            <person name="Kang Y."/>
            <person name="Campbell B.E."/>
            <person name="Loukas A."/>
            <person name="Ranganathan S."/>
            <person name="Rollinson D."/>
            <person name="Rinaldi G."/>
            <person name="Brindley P.J."/>
            <person name="Yang H."/>
            <person name="Wang J."/>
            <person name="Wang J."/>
            <person name="Gasser R.B."/>
        </authorList>
    </citation>
    <scope>NUCLEOTIDE SEQUENCE [LARGE SCALE GENOMIC DNA]</scope>
</reference>
<evidence type="ECO:0000259" key="2">
    <source>
        <dbReference type="SMART" id="SM00198"/>
    </source>
</evidence>
<feature type="domain" description="SCP" evidence="2">
    <location>
        <begin position="26"/>
        <end position="177"/>
    </location>
</feature>